<name>A0A2T2X8P2_9FIRM</name>
<comment type="caution">
    <text evidence="2">The sequence shown here is derived from an EMBL/GenBank/DDBJ whole genome shotgun (WGS) entry which is preliminary data.</text>
</comment>
<dbReference type="AlphaFoldDB" id="A0A2T2X8P2"/>
<dbReference type="Gene3D" id="1.10.10.2840">
    <property type="entry name" value="PucR C-terminal helix-turn-helix domain"/>
    <property type="match status" value="1"/>
</dbReference>
<accession>A0A2T2X8P2</accession>
<dbReference type="Pfam" id="PF13556">
    <property type="entry name" value="HTH_30"/>
    <property type="match status" value="1"/>
</dbReference>
<dbReference type="Proteomes" id="UP000242972">
    <property type="component" value="Unassembled WGS sequence"/>
</dbReference>
<evidence type="ECO:0000259" key="1">
    <source>
        <dbReference type="Pfam" id="PF13556"/>
    </source>
</evidence>
<dbReference type="EMBL" id="PXYW01000074">
    <property type="protein sequence ID" value="PSR30816.1"/>
    <property type="molecule type" value="Genomic_DNA"/>
</dbReference>
<proteinExistence type="predicted"/>
<dbReference type="InterPro" id="IPR025736">
    <property type="entry name" value="PucR_C-HTH_dom"/>
</dbReference>
<dbReference type="Gene3D" id="3.30.450.40">
    <property type="match status" value="1"/>
</dbReference>
<feature type="domain" description="PucR C-terminal helix-turn-helix" evidence="1">
    <location>
        <begin position="587"/>
        <end position="643"/>
    </location>
</feature>
<evidence type="ECO:0000313" key="2">
    <source>
        <dbReference type="EMBL" id="PSR30816.1"/>
    </source>
</evidence>
<reference evidence="2 3" key="1">
    <citation type="journal article" date="2014" name="BMC Genomics">
        <title>Comparison of environmental and isolate Sulfobacillus genomes reveals diverse carbon, sulfur, nitrogen, and hydrogen metabolisms.</title>
        <authorList>
            <person name="Justice N.B."/>
            <person name="Norman A."/>
            <person name="Brown C.T."/>
            <person name="Singh A."/>
            <person name="Thomas B.C."/>
            <person name="Banfield J.F."/>
        </authorList>
    </citation>
    <scope>NUCLEOTIDE SEQUENCE [LARGE SCALE GENOMIC DNA]</scope>
    <source>
        <strain evidence="2">AMDSBA4</strain>
    </source>
</reference>
<evidence type="ECO:0000313" key="3">
    <source>
        <dbReference type="Proteomes" id="UP000242972"/>
    </source>
</evidence>
<dbReference type="InterPro" id="IPR051448">
    <property type="entry name" value="CdaR-like_regulators"/>
</dbReference>
<dbReference type="InterPro" id="IPR042070">
    <property type="entry name" value="PucR_C-HTH_sf"/>
</dbReference>
<sequence>MTLYSVLHGPSVGDQSPESARLRWFVEVNSGEQSTVAALERGLDCPIRLWWPTPFRRPVIMESPSYRDSMGARECFPLLPEVFTAGHTHVSPILFTKGLNRNNPWLHHALDGLRARWVAQEQSLQDTMFHLWNSIWLHIYQGEDKPEDIFALLIENAYQLSGAPVIYVAARRDSADSIQTVKNQGIVNPHFGFRLKVGYGVGGYVTQSQRSVMIPDYRSSSLRDTTVTALIDDEGILSGTIVPWCIPTGLDGVLYVTHRQPKQVSPRDASILEHFVRALGPVYLSALDSRHRNKQFPKPQGQQVSAILAKLRSARQQESISIFSEVTQALKLSVSLADEWGQAIFDSIDTPLTRPSLQVRIGVDPYWGKLSLWNDDSNPIYPSVWPDFVETAAILLATMQAKAWKDILHQSQWFRSMLQCDPQSAKSLWEDYGSCHMLPQFQQIVGIQCLNSTHGWPLNTVLSLNRYLTNKFHGVLFAEEHWLWSLIPQARPDAIWQNLWRLLSHDHGLPCQMSSVSTIVSADTLQTAVSQIREWTRSLQSSSQGGYYAARVNNVSGMLNAIDSQHLENMVQHWLGPLLHHDSTKDLIDTLYHYLATGSISATAEQLFLHPNTVRYRLAKICDALEISNLEDISIRENLWLASKFWRFRQ</sequence>
<protein>
    <recommendedName>
        <fullName evidence="1">PucR C-terminal helix-turn-helix domain-containing protein</fullName>
    </recommendedName>
</protein>
<dbReference type="PANTHER" id="PTHR33744">
    <property type="entry name" value="CARBOHYDRATE DIACID REGULATOR"/>
    <property type="match status" value="1"/>
</dbReference>
<dbReference type="PANTHER" id="PTHR33744:SF16">
    <property type="entry name" value="CARBOHYDRATE DIACID REGULATOR"/>
    <property type="match status" value="1"/>
</dbReference>
<dbReference type="SUPFAM" id="SSF55781">
    <property type="entry name" value="GAF domain-like"/>
    <property type="match status" value="1"/>
</dbReference>
<organism evidence="2 3">
    <name type="scientific">Sulfobacillus benefaciens</name>
    <dbReference type="NCBI Taxonomy" id="453960"/>
    <lineage>
        <taxon>Bacteria</taxon>
        <taxon>Bacillati</taxon>
        <taxon>Bacillota</taxon>
        <taxon>Clostridia</taxon>
        <taxon>Eubacteriales</taxon>
        <taxon>Clostridiales Family XVII. Incertae Sedis</taxon>
        <taxon>Sulfobacillus</taxon>
    </lineage>
</organism>
<gene>
    <name evidence="2" type="ORF">C7B46_17570</name>
</gene>
<dbReference type="InterPro" id="IPR029016">
    <property type="entry name" value="GAF-like_dom_sf"/>
</dbReference>